<sequence>MGRAGFRMVLRQSNCKKPSKRVHELHERALFSSELQHSLSLLTNITGHYTAPSHPLGAPRVIGARMWFLEVRTFPAQLSTVNKRHHETLSSLHKIDRTAARVTEVHSRERRRARPGNSRFRVTWPGFRSGPPPLGRDAANQILRTSRSPELPPEPLATAELHRANRPARPSARRSPGSSLVRPPGRGLSARPPLSA</sequence>
<proteinExistence type="predicted"/>
<keyword evidence="3" id="KW-1185">Reference proteome</keyword>
<accession>A0A212C0M8</accession>
<dbReference type="EMBL" id="MKHE01000034">
    <property type="protein sequence ID" value="OWJ99550.1"/>
    <property type="molecule type" value="Genomic_DNA"/>
</dbReference>
<evidence type="ECO:0000313" key="3">
    <source>
        <dbReference type="Proteomes" id="UP000242450"/>
    </source>
</evidence>
<dbReference type="AlphaFoldDB" id="A0A212C0M8"/>
<organism evidence="2 3">
    <name type="scientific">Cervus elaphus hippelaphus</name>
    <name type="common">European red deer</name>
    <dbReference type="NCBI Taxonomy" id="46360"/>
    <lineage>
        <taxon>Eukaryota</taxon>
        <taxon>Metazoa</taxon>
        <taxon>Chordata</taxon>
        <taxon>Craniata</taxon>
        <taxon>Vertebrata</taxon>
        <taxon>Euteleostomi</taxon>
        <taxon>Mammalia</taxon>
        <taxon>Eutheria</taxon>
        <taxon>Laurasiatheria</taxon>
        <taxon>Artiodactyla</taxon>
        <taxon>Ruminantia</taxon>
        <taxon>Pecora</taxon>
        <taxon>Cervidae</taxon>
        <taxon>Cervinae</taxon>
        <taxon>Cervus</taxon>
    </lineage>
</organism>
<comment type="caution">
    <text evidence="2">The sequence shown here is derived from an EMBL/GenBank/DDBJ whole genome shotgun (WGS) entry which is preliminary data.</text>
</comment>
<reference evidence="2 3" key="1">
    <citation type="journal article" date="2018" name="Mol. Genet. Genomics">
        <title>The red deer Cervus elaphus genome CerEla1.0: sequencing, annotating, genes, and chromosomes.</title>
        <authorList>
            <person name="Bana N.A."/>
            <person name="Nyiri A."/>
            <person name="Nagy J."/>
            <person name="Frank K."/>
            <person name="Nagy T."/>
            <person name="Steger V."/>
            <person name="Schiller M."/>
            <person name="Lakatos P."/>
            <person name="Sugar L."/>
            <person name="Horn P."/>
            <person name="Barta E."/>
            <person name="Orosz L."/>
        </authorList>
    </citation>
    <scope>NUCLEOTIDE SEQUENCE [LARGE SCALE GENOMIC DNA]</scope>
    <source>
        <strain evidence="2">Hungarian</strain>
    </source>
</reference>
<evidence type="ECO:0000313" key="2">
    <source>
        <dbReference type="EMBL" id="OWJ99550.1"/>
    </source>
</evidence>
<gene>
    <name evidence="2" type="ORF">Celaphus_00010122</name>
</gene>
<evidence type="ECO:0000256" key="1">
    <source>
        <dbReference type="SAM" id="MobiDB-lite"/>
    </source>
</evidence>
<name>A0A212C0M8_CEREH</name>
<dbReference type="Proteomes" id="UP000242450">
    <property type="component" value="Chromosome X"/>
</dbReference>
<feature type="region of interest" description="Disordered" evidence="1">
    <location>
        <begin position="106"/>
        <end position="196"/>
    </location>
</feature>
<protein>
    <submittedName>
        <fullName evidence="2">Uncharacterized protein</fullName>
    </submittedName>
</protein>
<feature type="compositionally biased region" description="Low complexity" evidence="1">
    <location>
        <begin position="167"/>
        <end position="179"/>
    </location>
</feature>